<gene>
    <name evidence="5" type="ORF">PN838_00755</name>
</gene>
<dbReference type="NCBIfam" id="TIGR01730">
    <property type="entry name" value="RND_mfp"/>
    <property type="match status" value="1"/>
</dbReference>
<dbReference type="SUPFAM" id="SSF111369">
    <property type="entry name" value="HlyD-like secretion proteins"/>
    <property type="match status" value="1"/>
</dbReference>
<evidence type="ECO:0000256" key="3">
    <source>
        <dbReference type="SAM" id="Coils"/>
    </source>
</evidence>
<accession>A0ABT5FAP3</accession>
<comment type="subcellular location">
    <subcellularLocation>
        <location evidence="1">Cell inner membrane</location>
        <topology evidence="1">Lipid-anchor</topology>
    </subcellularLocation>
</comment>
<keyword evidence="6" id="KW-1185">Reference proteome</keyword>
<dbReference type="InterPro" id="IPR058626">
    <property type="entry name" value="MdtA-like_b-barrel"/>
</dbReference>
<dbReference type="Gene3D" id="2.40.30.170">
    <property type="match status" value="1"/>
</dbReference>
<evidence type="ECO:0000256" key="1">
    <source>
        <dbReference type="ARBA" id="ARBA00004519"/>
    </source>
</evidence>
<dbReference type="Gene3D" id="1.10.287.470">
    <property type="entry name" value="Helix hairpin bin"/>
    <property type="match status" value="1"/>
</dbReference>
<evidence type="ECO:0000256" key="2">
    <source>
        <dbReference type="ARBA" id="ARBA00009477"/>
    </source>
</evidence>
<dbReference type="EMBL" id="JAQOMS010000002">
    <property type="protein sequence ID" value="MDC2887645.1"/>
    <property type="molecule type" value="Genomic_DNA"/>
</dbReference>
<organism evidence="5 6">
    <name type="scientific">Psychrosphaera algicola</name>
    <dbReference type="NCBI Taxonomy" id="3023714"/>
    <lineage>
        <taxon>Bacteria</taxon>
        <taxon>Pseudomonadati</taxon>
        <taxon>Pseudomonadota</taxon>
        <taxon>Gammaproteobacteria</taxon>
        <taxon>Alteromonadales</taxon>
        <taxon>Pseudoalteromonadaceae</taxon>
        <taxon>Psychrosphaera</taxon>
    </lineage>
</organism>
<evidence type="ECO:0000259" key="4">
    <source>
        <dbReference type="Pfam" id="PF25944"/>
    </source>
</evidence>
<dbReference type="RefSeq" id="WP_272179465.1">
    <property type="nucleotide sequence ID" value="NZ_JAQOMS010000002.1"/>
</dbReference>
<proteinExistence type="inferred from homology"/>
<name>A0ABT5FAP3_9GAMM</name>
<protein>
    <submittedName>
        <fullName evidence="5">Efflux RND transporter periplasmic adaptor subunit</fullName>
    </submittedName>
</protein>
<feature type="coiled-coil region" evidence="3">
    <location>
        <begin position="6"/>
        <end position="33"/>
    </location>
</feature>
<dbReference type="InterPro" id="IPR006143">
    <property type="entry name" value="RND_pump_MFP"/>
</dbReference>
<feature type="domain" description="Multidrug resistance protein MdtA-like beta-barrel" evidence="4">
    <location>
        <begin position="66"/>
        <end position="153"/>
    </location>
</feature>
<evidence type="ECO:0000313" key="6">
    <source>
        <dbReference type="Proteomes" id="UP001528411"/>
    </source>
</evidence>
<dbReference type="Pfam" id="PF25944">
    <property type="entry name" value="Beta-barrel_RND"/>
    <property type="match status" value="1"/>
</dbReference>
<keyword evidence="3" id="KW-0175">Coiled coil</keyword>
<sequence>MPSTSVEVSEAEVNKAKIELKQANLNLDYAQVKAPIGGVMGREFVSVGTFVSGPELLLSQITQLDPIRLRFGLSEREQLAMRKDQTAGSLTLPENGHWQASIKLQDGSAYAHAGSVNFNDIRVNQATGTSELQAIIPNPEFSLRPGQFVRVSLSGAIRKNAYVVPQRAVLDNGTGKFVYLCG</sequence>
<dbReference type="PANTHER" id="PTHR30158">
    <property type="entry name" value="ACRA/E-RELATED COMPONENT OF DRUG EFFLUX TRANSPORTER"/>
    <property type="match status" value="1"/>
</dbReference>
<reference evidence="5 6" key="1">
    <citation type="submission" date="2023-01" db="EMBL/GenBank/DDBJ databases">
        <title>Psychrosphaera sp. nov., isolated from marine algae.</title>
        <authorList>
            <person name="Bayburt H."/>
            <person name="Choi B.J."/>
            <person name="Kim J.M."/>
            <person name="Choi D.G."/>
            <person name="Jeon C.O."/>
        </authorList>
    </citation>
    <scope>NUCLEOTIDE SEQUENCE [LARGE SCALE GENOMIC DNA]</scope>
    <source>
        <strain evidence="5 6">G1-22</strain>
    </source>
</reference>
<dbReference type="Gene3D" id="2.40.420.20">
    <property type="match status" value="1"/>
</dbReference>
<dbReference type="Proteomes" id="UP001528411">
    <property type="component" value="Unassembled WGS sequence"/>
</dbReference>
<dbReference type="Gene3D" id="2.40.50.100">
    <property type="match status" value="1"/>
</dbReference>
<comment type="caution">
    <text evidence="5">The sequence shown here is derived from an EMBL/GenBank/DDBJ whole genome shotgun (WGS) entry which is preliminary data.</text>
</comment>
<evidence type="ECO:0000313" key="5">
    <source>
        <dbReference type="EMBL" id="MDC2887645.1"/>
    </source>
</evidence>
<comment type="similarity">
    <text evidence="2">Belongs to the membrane fusion protein (MFP) (TC 8.A.1) family.</text>
</comment>